<keyword evidence="2" id="KW-1185">Reference proteome</keyword>
<dbReference type="InterPro" id="IPR032710">
    <property type="entry name" value="NTF2-like_dom_sf"/>
</dbReference>
<dbReference type="Proteomes" id="UP000056968">
    <property type="component" value="Chromosome"/>
</dbReference>
<reference evidence="1 2" key="1">
    <citation type="submission" date="2015-11" db="EMBL/GenBank/DDBJ databases">
        <title>A Two-component Flavoprotein Monooxygenase System MeaXY Responsible for para-Hydroxylation of 2-Methyl-6-ethylaniline and 2,6-Diethylaniline in Sphingobium baderi DE-13.</title>
        <authorList>
            <person name="Cheng M."/>
            <person name="Meng Q."/>
            <person name="Yang Y."/>
            <person name="Chu C."/>
            <person name="Yan X."/>
            <person name="He J."/>
            <person name="Li S."/>
        </authorList>
    </citation>
    <scope>NUCLEOTIDE SEQUENCE [LARGE SCALE GENOMIC DNA]</scope>
    <source>
        <strain evidence="1 2">DE-13</strain>
    </source>
</reference>
<dbReference type="AlphaFoldDB" id="A0A0S3EWP8"/>
<evidence type="ECO:0000313" key="1">
    <source>
        <dbReference type="EMBL" id="ALR19846.1"/>
    </source>
</evidence>
<organism evidence="1 2">
    <name type="scientific">Sphingobium baderi</name>
    <dbReference type="NCBI Taxonomy" id="1332080"/>
    <lineage>
        <taxon>Bacteria</taxon>
        <taxon>Pseudomonadati</taxon>
        <taxon>Pseudomonadota</taxon>
        <taxon>Alphaproteobacteria</taxon>
        <taxon>Sphingomonadales</taxon>
        <taxon>Sphingomonadaceae</taxon>
        <taxon>Sphingobium</taxon>
    </lineage>
</organism>
<accession>A0A0S3EWP8</accession>
<gene>
    <name evidence="1" type="ORF">ATN00_05500</name>
</gene>
<dbReference type="RefSeq" id="WP_062063054.1">
    <property type="nucleotide sequence ID" value="NZ_CP013264.1"/>
</dbReference>
<evidence type="ECO:0000313" key="2">
    <source>
        <dbReference type="Proteomes" id="UP000056968"/>
    </source>
</evidence>
<dbReference type="EMBL" id="CP013264">
    <property type="protein sequence ID" value="ALR19846.1"/>
    <property type="molecule type" value="Genomic_DNA"/>
</dbReference>
<name>A0A0S3EWP8_9SPHN</name>
<dbReference type="OrthoDB" id="7470711at2"/>
<dbReference type="KEGG" id="sbd:ATN00_05500"/>
<evidence type="ECO:0008006" key="3">
    <source>
        <dbReference type="Google" id="ProtNLM"/>
    </source>
</evidence>
<protein>
    <recommendedName>
        <fullName evidence="3">SnoaL-like domain-containing protein</fullName>
    </recommendedName>
</protein>
<sequence length="124" mass="14344">MSIPSSRTIHSFLDEQTRIFNDKSRKDDFMALYRQIAPGGYSLEWPANGEVFKGWDHLDRMWEDGINVQSRLVSAMVANGEAATYFTHKLVQDGKTIELESIETYLFREDGSLHSRFWPQTPDL</sequence>
<dbReference type="Gene3D" id="3.10.450.50">
    <property type="match status" value="1"/>
</dbReference>
<dbReference type="SUPFAM" id="SSF54427">
    <property type="entry name" value="NTF2-like"/>
    <property type="match status" value="1"/>
</dbReference>
<dbReference type="STRING" id="1332080.ATN00_05500"/>
<proteinExistence type="predicted"/>